<evidence type="ECO:0000256" key="2">
    <source>
        <dbReference type="SAM" id="MobiDB-lite"/>
    </source>
</evidence>
<feature type="coiled-coil region" evidence="1">
    <location>
        <begin position="244"/>
        <end position="604"/>
    </location>
</feature>
<dbReference type="AlphaFoldDB" id="A0AAV7K827"/>
<sequence>MDPTIPDRVSTELKTALAEERLVSETHLSDLETLRTEYLCLQQVHGKLKADNDNIKSRLGHLQQTARDALGRGEAERGTLLEQIQALRANQLTPERIEILKADIAEGIEHITQEKVDRIASESDQLRQELSKIRYNYTFLKSEYEHEVGRRNAIVEETERKHVIEICRLKKERDQLLTRLSSETEIDAKEMRVVARENAHLKQKISSIQADLDVYREQGDERLVQTEELGQQIKSQLTDTMIHVSSLEAEKATLSLQVERTQTELTRTRNQLQETVKESGKVKENLSEALNQLEEMAHKHKMEITEVRMQNEMRVGEMDETHGKLTVKIRSLADQISDLDEQLIANENKSRDQERITAEKIQFVKESEWAKIGELQENRIILETKVTELEAVISGRETEFSLQLEQSQDKILILQSELSGSLKNKEQLEDQLQEMKLQVSELHKEIIQHRSNMKKFTQLKNQYQSLAGSEQEYKQTNEQLNSRCLLLEEEVKRCQYDHERILADLQTGYERSREEITDEVNKLNLTAQELSLDKDKLRKQLERILRSARKMKQKYRQKLNEYAESLSMCKAERDKIEASNLAQKYSFESENERLCKKLAELQRRQHEFNFLIHNQEPQKTRITDDVISVEATDNTDSNAKEIELLNRKLENLTARHSQMLANLKEQSVHPLPVDNENEHQSDYHAKD</sequence>
<evidence type="ECO:0000313" key="4">
    <source>
        <dbReference type="Proteomes" id="UP001165289"/>
    </source>
</evidence>
<name>A0AAV7K827_9METZ</name>
<protein>
    <submittedName>
        <fullName evidence="3">Centrosomal protein of 83 kDa-like</fullName>
    </submittedName>
</protein>
<accession>A0AAV7K827</accession>
<keyword evidence="4" id="KW-1185">Reference proteome</keyword>
<comment type="caution">
    <text evidence="3">The sequence shown here is derived from an EMBL/GenBank/DDBJ whole genome shotgun (WGS) entry which is preliminary data.</text>
</comment>
<feature type="compositionally biased region" description="Basic and acidic residues" evidence="2">
    <location>
        <begin position="676"/>
        <end position="687"/>
    </location>
</feature>
<keyword evidence="1" id="KW-0175">Coiled coil</keyword>
<dbReference type="Proteomes" id="UP001165289">
    <property type="component" value="Unassembled WGS sequence"/>
</dbReference>
<proteinExistence type="predicted"/>
<evidence type="ECO:0000313" key="3">
    <source>
        <dbReference type="EMBL" id="KAI6656845.1"/>
    </source>
</evidence>
<gene>
    <name evidence="3" type="ORF">LOD99_16148</name>
</gene>
<dbReference type="EMBL" id="JAKMXF010000133">
    <property type="protein sequence ID" value="KAI6656845.1"/>
    <property type="molecule type" value="Genomic_DNA"/>
</dbReference>
<reference evidence="3 4" key="1">
    <citation type="journal article" date="2023" name="BMC Biol.">
        <title>The compact genome of the sponge Oopsacas minuta (Hexactinellida) is lacking key metazoan core genes.</title>
        <authorList>
            <person name="Santini S."/>
            <person name="Schenkelaars Q."/>
            <person name="Jourda C."/>
            <person name="Duchesne M."/>
            <person name="Belahbib H."/>
            <person name="Rocher C."/>
            <person name="Selva M."/>
            <person name="Riesgo A."/>
            <person name="Vervoort M."/>
            <person name="Leys S.P."/>
            <person name="Kodjabachian L."/>
            <person name="Le Bivic A."/>
            <person name="Borchiellini C."/>
            <person name="Claverie J.M."/>
            <person name="Renard E."/>
        </authorList>
    </citation>
    <scope>NUCLEOTIDE SEQUENCE [LARGE SCALE GENOMIC DNA]</scope>
    <source>
        <strain evidence="3">SPO-2</strain>
    </source>
</reference>
<evidence type="ECO:0000256" key="1">
    <source>
        <dbReference type="SAM" id="Coils"/>
    </source>
</evidence>
<feature type="region of interest" description="Disordered" evidence="2">
    <location>
        <begin position="665"/>
        <end position="687"/>
    </location>
</feature>
<organism evidence="3 4">
    <name type="scientific">Oopsacas minuta</name>
    <dbReference type="NCBI Taxonomy" id="111878"/>
    <lineage>
        <taxon>Eukaryota</taxon>
        <taxon>Metazoa</taxon>
        <taxon>Porifera</taxon>
        <taxon>Hexactinellida</taxon>
        <taxon>Hexasterophora</taxon>
        <taxon>Lyssacinosida</taxon>
        <taxon>Leucopsacidae</taxon>
        <taxon>Oopsacas</taxon>
    </lineage>
</organism>